<protein>
    <submittedName>
        <fullName evidence="1">Uncharacterized protein</fullName>
    </submittedName>
</protein>
<comment type="caution">
    <text evidence="1">The sequence shown here is derived from an EMBL/GenBank/DDBJ whole genome shotgun (WGS) entry which is preliminary data.</text>
</comment>
<accession>A0ACB6QYM8</accession>
<dbReference type="EMBL" id="MU003504">
    <property type="protein sequence ID" value="KAF2471640.1"/>
    <property type="molecule type" value="Genomic_DNA"/>
</dbReference>
<dbReference type="Proteomes" id="UP000799755">
    <property type="component" value="Unassembled WGS sequence"/>
</dbReference>
<proteinExistence type="predicted"/>
<keyword evidence="2" id="KW-1185">Reference proteome</keyword>
<sequence length="127" mass="14838">MPMEESIEENDQNHRNYFLGYSLGIYREMAEKIILATVDFSLRRARGRGEHMCTSLRSWTKIEKKWYRPKQTTYAWLLGLLFGKGTFPFIHIYLSTCKGDSAQDCRSKRASYLPLQSEDPQSETSDN</sequence>
<evidence type="ECO:0000313" key="1">
    <source>
        <dbReference type="EMBL" id="KAF2471640.1"/>
    </source>
</evidence>
<organism evidence="1 2">
    <name type="scientific">Lindgomyces ingoldianus</name>
    <dbReference type="NCBI Taxonomy" id="673940"/>
    <lineage>
        <taxon>Eukaryota</taxon>
        <taxon>Fungi</taxon>
        <taxon>Dikarya</taxon>
        <taxon>Ascomycota</taxon>
        <taxon>Pezizomycotina</taxon>
        <taxon>Dothideomycetes</taxon>
        <taxon>Pleosporomycetidae</taxon>
        <taxon>Pleosporales</taxon>
        <taxon>Lindgomycetaceae</taxon>
        <taxon>Lindgomyces</taxon>
    </lineage>
</organism>
<reference evidence="1" key="1">
    <citation type="journal article" date="2020" name="Stud. Mycol.">
        <title>101 Dothideomycetes genomes: a test case for predicting lifestyles and emergence of pathogens.</title>
        <authorList>
            <person name="Haridas S."/>
            <person name="Albert R."/>
            <person name="Binder M."/>
            <person name="Bloem J."/>
            <person name="Labutti K."/>
            <person name="Salamov A."/>
            <person name="Andreopoulos B."/>
            <person name="Baker S."/>
            <person name="Barry K."/>
            <person name="Bills G."/>
            <person name="Bluhm B."/>
            <person name="Cannon C."/>
            <person name="Castanera R."/>
            <person name="Culley D."/>
            <person name="Daum C."/>
            <person name="Ezra D."/>
            <person name="Gonzalez J."/>
            <person name="Henrissat B."/>
            <person name="Kuo A."/>
            <person name="Liang C."/>
            <person name="Lipzen A."/>
            <person name="Lutzoni F."/>
            <person name="Magnuson J."/>
            <person name="Mondo S."/>
            <person name="Nolan M."/>
            <person name="Ohm R."/>
            <person name="Pangilinan J."/>
            <person name="Park H.-J."/>
            <person name="Ramirez L."/>
            <person name="Alfaro M."/>
            <person name="Sun H."/>
            <person name="Tritt A."/>
            <person name="Yoshinaga Y."/>
            <person name="Zwiers L.-H."/>
            <person name="Turgeon B."/>
            <person name="Goodwin S."/>
            <person name="Spatafora J."/>
            <person name="Crous P."/>
            <person name="Grigoriev I."/>
        </authorList>
    </citation>
    <scope>NUCLEOTIDE SEQUENCE</scope>
    <source>
        <strain evidence="1">ATCC 200398</strain>
    </source>
</reference>
<evidence type="ECO:0000313" key="2">
    <source>
        <dbReference type="Proteomes" id="UP000799755"/>
    </source>
</evidence>
<gene>
    <name evidence="1" type="ORF">BDR25DRAFT_21992</name>
</gene>
<name>A0ACB6QYM8_9PLEO</name>